<accession>A0A7V8RCG4</accession>
<keyword evidence="2 5" id="KW-0812">Transmembrane</keyword>
<organism evidence="7 8">
    <name type="scientific">Sphingomonas ursincola</name>
    <dbReference type="NCBI Taxonomy" id="56361"/>
    <lineage>
        <taxon>Bacteria</taxon>
        <taxon>Pseudomonadati</taxon>
        <taxon>Pseudomonadota</taxon>
        <taxon>Alphaproteobacteria</taxon>
        <taxon>Sphingomonadales</taxon>
        <taxon>Sphingomonadaceae</taxon>
        <taxon>Sphingomonas</taxon>
    </lineage>
</organism>
<evidence type="ECO:0000259" key="6">
    <source>
        <dbReference type="Pfam" id="PF04932"/>
    </source>
</evidence>
<reference evidence="7 8" key="1">
    <citation type="journal article" date="1994" name="Int. J. Syst. Bacteriol.">
        <title>Phylogenetic positions of novel aerobic, bacteriochlorophyll a-containing bacteria and description of Roseococcus thiosulfatophilus gen. nov., sp. nov., Erythromicrobium ramosum gen. nov., sp. nov., and Erythrobacter litoralis sp. nov.</title>
        <authorList>
            <person name="Yurkov V."/>
            <person name="Stackebrandt E."/>
            <person name="Holmes A."/>
            <person name="Fuerst J.A."/>
            <person name="Hugenholtz P."/>
            <person name="Golecki J."/>
            <person name="Gad'on N."/>
            <person name="Gorlenko V.M."/>
            <person name="Kompantseva E.I."/>
            <person name="Drews G."/>
        </authorList>
    </citation>
    <scope>NUCLEOTIDE SEQUENCE [LARGE SCALE GENOMIC DNA]</scope>
    <source>
        <strain evidence="7 8">KR-99</strain>
    </source>
</reference>
<feature type="transmembrane region" description="Helical" evidence="5">
    <location>
        <begin position="397"/>
        <end position="416"/>
    </location>
</feature>
<dbReference type="GO" id="GO:0016020">
    <property type="term" value="C:membrane"/>
    <property type="evidence" value="ECO:0007669"/>
    <property type="project" value="UniProtKB-SubCell"/>
</dbReference>
<dbReference type="InterPro" id="IPR007016">
    <property type="entry name" value="O-antigen_ligase-rel_domated"/>
</dbReference>
<dbReference type="InterPro" id="IPR051533">
    <property type="entry name" value="WaaL-like"/>
</dbReference>
<feature type="domain" description="O-antigen ligase-related" evidence="6">
    <location>
        <begin position="202"/>
        <end position="350"/>
    </location>
</feature>
<keyword evidence="4 5" id="KW-0472">Membrane</keyword>
<feature type="transmembrane region" description="Helical" evidence="5">
    <location>
        <begin position="30"/>
        <end position="63"/>
    </location>
</feature>
<gene>
    <name evidence="7" type="ORF">FG486_06110</name>
</gene>
<dbReference type="PANTHER" id="PTHR37422">
    <property type="entry name" value="TEICHURONIC ACID BIOSYNTHESIS PROTEIN TUAE"/>
    <property type="match status" value="1"/>
</dbReference>
<evidence type="ECO:0000256" key="1">
    <source>
        <dbReference type="ARBA" id="ARBA00004141"/>
    </source>
</evidence>
<evidence type="ECO:0000256" key="3">
    <source>
        <dbReference type="ARBA" id="ARBA00022989"/>
    </source>
</evidence>
<keyword evidence="8" id="KW-1185">Reference proteome</keyword>
<keyword evidence="3 5" id="KW-1133">Transmembrane helix</keyword>
<evidence type="ECO:0000313" key="7">
    <source>
        <dbReference type="EMBL" id="MBA1373906.1"/>
    </source>
</evidence>
<protein>
    <submittedName>
        <fullName evidence="7">O-antigen ligase family protein</fullName>
    </submittedName>
</protein>
<keyword evidence="7" id="KW-0436">Ligase</keyword>
<proteinExistence type="predicted"/>
<dbReference type="AlphaFoldDB" id="A0A7V8RCG4"/>
<comment type="subcellular location">
    <subcellularLocation>
        <location evidence="1">Membrane</location>
        <topology evidence="1">Multi-pass membrane protein</topology>
    </subcellularLocation>
</comment>
<dbReference type="GO" id="GO:0016874">
    <property type="term" value="F:ligase activity"/>
    <property type="evidence" value="ECO:0007669"/>
    <property type="project" value="UniProtKB-KW"/>
</dbReference>
<dbReference type="Pfam" id="PF04932">
    <property type="entry name" value="Wzy_C"/>
    <property type="match status" value="1"/>
</dbReference>
<feature type="transmembrane region" description="Helical" evidence="5">
    <location>
        <begin position="215"/>
        <end position="231"/>
    </location>
</feature>
<feature type="transmembrane region" description="Helical" evidence="5">
    <location>
        <begin position="190"/>
        <end position="209"/>
    </location>
</feature>
<evidence type="ECO:0000256" key="5">
    <source>
        <dbReference type="SAM" id="Phobius"/>
    </source>
</evidence>
<feature type="transmembrane region" description="Helical" evidence="5">
    <location>
        <begin position="100"/>
        <end position="118"/>
    </location>
</feature>
<feature type="transmembrane region" description="Helical" evidence="5">
    <location>
        <begin position="125"/>
        <end position="145"/>
    </location>
</feature>
<feature type="transmembrane region" description="Helical" evidence="5">
    <location>
        <begin position="243"/>
        <end position="262"/>
    </location>
</feature>
<evidence type="ECO:0000313" key="8">
    <source>
        <dbReference type="Proteomes" id="UP000589292"/>
    </source>
</evidence>
<feature type="transmembrane region" description="Helical" evidence="5">
    <location>
        <begin position="165"/>
        <end position="183"/>
    </location>
</feature>
<dbReference type="PANTHER" id="PTHR37422:SF17">
    <property type="entry name" value="O-ANTIGEN LIGASE"/>
    <property type="match status" value="1"/>
</dbReference>
<name>A0A7V8RCG4_9SPHN</name>
<feature type="transmembrane region" description="Helical" evidence="5">
    <location>
        <begin position="366"/>
        <end position="385"/>
    </location>
</feature>
<dbReference type="RefSeq" id="WP_181266916.1">
    <property type="nucleotide sequence ID" value="NZ_BAAAGB010000001.1"/>
</dbReference>
<dbReference type="EMBL" id="VDES01000002">
    <property type="protein sequence ID" value="MBA1373906.1"/>
    <property type="molecule type" value="Genomic_DNA"/>
</dbReference>
<comment type="caution">
    <text evidence="7">The sequence shown here is derived from an EMBL/GenBank/DDBJ whole genome shotgun (WGS) entry which is preliminary data.</text>
</comment>
<feature type="transmembrane region" description="Helical" evidence="5">
    <location>
        <begin position="338"/>
        <end position="359"/>
    </location>
</feature>
<dbReference type="Proteomes" id="UP000589292">
    <property type="component" value="Unassembled WGS sequence"/>
</dbReference>
<evidence type="ECO:0000256" key="2">
    <source>
        <dbReference type="ARBA" id="ARBA00022692"/>
    </source>
</evidence>
<sequence length="430" mass="46764">MQRIPIRNRRSLEERPVFFVDRQAEWLEIAWVAMIVAALTLNLVIGPLTPLTFIAALPALVVLRWEQLPAALGRCWPLLTLPGFALMSAAWSSVPGTTLYYGSLYLLTVLNGIAIGAVMRGSAMIKGLFIGFAVYALLTVISGQWTSWNGPGGIAFRGLAGSKNSAGDTAGLTIIVTCVMLAWAAKQRSIGYASIAIATLPLALFALWFSRATGALLATVIATVMLAILMASRTVPTQARTGIAIAAIMTLLLAMLLSEFWLPALFDLILAESGKDAGLTGRADLWRKADQLISDKPWLGLGYHAFWLHNNLDAEYLWRLMGIGSRMGFNFHNTFREILVHLGYVGLVLYGVVAVAGCVRLIAKTVISADLPSILMTTFMAFLFPKLAFEVIGFGDIHFSTVIAFAILASGYSARFERRSGDQRRFRSVS</sequence>
<evidence type="ECO:0000256" key="4">
    <source>
        <dbReference type="ARBA" id="ARBA00023136"/>
    </source>
</evidence>